<dbReference type="Proteomes" id="UP001153292">
    <property type="component" value="Chromosome 8"/>
</dbReference>
<accession>A0ABN8BBE2</accession>
<keyword evidence="7" id="KW-1185">Reference proteome</keyword>
<keyword evidence="5" id="KW-0539">Nucleus</keyword>
<sequence>MTCTDNRHLCDDMNSYVRYLHRRDDLRISIIIIQRRRSWRRFGHIQTQKTNREKKQATCLDYTVYFSRLFSESESESKSECTLAAPFDYTVYFSRLFSESESESECTLAVPFENAENPSDDIKKLQDEVIANFQKPNIPNVNIPERIIICLDLCYDDNNTLYRLGDGSTFTPLNMLKRILDFFLHSKNAINKKTEYALLLLKDTEACWVQNFTNNIKDIVNVIDYLNAEESTTENYDFKKVFQVLKEKVDIPEFRQGECIMPPPYVVRMIVLYGRSVCLPLIPQDDVYFNFLKKQLYFFIDILLTHEEDCALYKCEEIYDALQDLDNGYSYVFEHTESAATHSMHVAGGQFCINSRRPRVTARRRRTPTRRVRAARAFHKSTIDSCLTVTHHAKVQFVSVVGRIEWALHTEAATSLACTSLGTRHSTQAANTAMARHGDGSGEGILIQH</sequence>
<protein>
    <recommendedName>
        <fullName evidence="8">BRISC and BRCA1-A complex member 1</fullName>
    </recommendedName>
</protein>
<comment type="subcellular location">
    <subcellularLocation>
        <location evidence="1">Nucleus</location>
    </subcellularLocation>
</comment>
<keyword evidence="3" id="KW-0227">DNA damage</keyword>
<keyword evidence="4" id="KW-0234">DNA repair</keyword>
<evidence type="ECO:0000256" key="1">
    <source>
        <dbReference type="ARBA" id="ARBA00004123"/>
    </source>
</evidence>
<dbReference type="PANTHER" id="PTHR15660:SF1">
    <property type="entry name" value="BRISC AND BRCA1-A COMPLEX MEMBER 1"/>
    <property type="match status" value="1"/>
</dbReference>
<dbReference type="EMBL" id="OU963901">
    <property type="protein sequence ID" value="CAH0407249.1"/>
    <property type="molecule type" value="Genomic_DNA"/>
</dbReference>
<organism evidence="6 7">
    <name type="scientific">Chilo suppressalis</name>
    <name type="common">Asiatic rice borer moth</name>
    <dbReference type="NCBI Taxonomy" id="168631"/>
    <lineage>
        <taxon>Eukaryota</taxon>
        <taxon>Metazoa</taxon>
        <taxon>Ecdysozoa</taxon>
        <taxon>Arthropoda</taxon>
        <taxon>Hexapoda</taxon>
        <taxon>Insecta</taxon>
        <taxon>Pterygota</taxon>
        <taxon>Neoptera</taxon>
        <taxon>Endopterygota</taxon>
        <taxon>Lepidoptera</taxon>
        <taxon>Glossata</taxon>
        <taxon>Ditrysia</taxon>
        <taxon>Pyraloidea</taxon>
        <taxon>Crambidae</taxon>
        <taxon>Crambinae</taxon>
        <taxon>Chilo</taxon>
    </lineage>
</organism>
<keyword evidence="2" id="KW-0963">Cytoplasm</keyword>
<dbReference type="PANTHER" id="PTHR15660">
    <property type="entry name" value="BRISC AND BRCA1-A COMPLEX MEMBER 1"/>
    <property type="match status" value="1"/>
</dbReference>
<evidence type="ECO:0000256" key="3">
    <source>
        <dbReference type="ARBA" id="ARBA00022763"/>
    </source>
</evidence>
<proteinExistence type="predicted"/>
<evidence type="ECO:0008006" key="8">
    <source>
        <dbReference type="Google" id="ProtNLM"/>
    </source>
</evidence>
<reference evidence="6" key="1">
    <citation type="submission" date="2021-12" db="EMBL/GenBank/DDBJ databases">
        <authorList>
            <person name="King R."/>
        </authorList>
    </citation>
    <scope>NUCLEOTIDE SEQUENCE</scope>
</reference>
<evidence type="ECO:0000256" key="2">
    <source>
        <dbReference type="ARBA" id="ARBA00022490"/>
    </source>
</evidence>
<dbReference type="InterPro" id="IPR026126">
    <property type="entry name" value="BABAM1"/>
</dbReference>
<name>A0ABN8BBE2_CHISP</name>
<evidence type="ECO:0000313" key="6">
    <source>
        <dbReference type="EMBL" id="CAH0407249.1"/>
    </source>
</evidence>
<evidence type="ECO:0000256" key="4">
    <source>
        <dbReference type="ARBA" id="ARBA00023204"/>
    </source>
</evidence>
<evidence type="ECO:0000256" key="5">
    <source>
        <dbReference type="ARBA" id="ARBA00023242"/>
    </source>
</evidence>
<gene>
    <name evidence="6" type="ORF">CHILSU_LOCUS10646</name>
</gene>
<evidence type="ECO:0000313" key="7">
    <source>
        <dbReference type="Proteomes" id="UP001153292"/>
    </source>
</evidence>
<dbReference type="CDD" id="cd21502">
    <property type="entry name" value="vWA_BABAM1"/>
    <property type="match status" value="1"/>
</dbReference>